<proteinExistence type="predicted"/>
<feature type="transmembrane region" description="Helical" evidence="1">
    <location>
        <begin position="302"/>
        <end position="323"/>
    </location>
</feature>
<dbReference type="GeneID" id="83459075"/>
<dbReference type="Proteomes" id="UP000831692">
    <property type="component" value="Chromosome"/>
</dbReference>
<evidence type="ECO:0000313" key="3">
    <source>
        <dbReference type="Proteomes" id="UP000831692"/>
    </source>
</evidence>
<evidence type="ECO:0000313" key="2">
    <source>
        <dbReference type="EMBL" id="BDG69486.1"/>
    </source>
</evidence>
<keyword evidence="1" id="KW-0472">Membrane</keyword>
<evidence type="ECO:0008006" key="4">
    <source>
        <dbReference type="Google" id="ProtNLM"/>
    </source>
</evidence>
<feature type="transmembrane region" description="Helical" evidence="1">
    <location>
        <begin position="156"/>
        <end position="177"/>
    </location>
</feature>
<feature type="transmembrane region" description="Helical" evidence="1">
    <location>
        <begin position="363"/>
        <end position="386"/>
    </location>
</feature>
<feature type="transmembrane region" description="Helical" evidence="1">
    <location>
        <begin position="330"/>
        <end position="351"/>
    </location>
</feature>
<keyword evidence="1" id="KW-1133">Transmembrane helix</keyword>
<dbReference type="EMBL" id="AP025635">
    <property type="protein sequence ID" value="BDG69486.1"/>
    <property type="molecule type" value="Genomic_DNA"/>
</dbReference>
<keyword evidence="3" id="KW-1185">Reference proteome</keyword>
<feature type="transmembrane region" description="Helical" evidence="1">
    <location>
        <begin position="212"/>
        <end position="230"/>
    </location>
</feature>
<keyword evidence="1" id="KW-0812">Transmembrane</keyword>
<accession>A0ABM7XWD1</accession>
<reference evidence="2 3" key="1">
    <citation type="submission" date="2022-03" db="EMBL/GenBank/DDBJ databases">
        <title>Complete genome sequence of Enterococcus innesii DB-1.</title>
        <authorList>
            <person name="Fukuda D."/>
            <person name="Nolasco-Hipolito C."/>
        </authorList>
    </citation>
    <scope>NUCLEOTIDE SEQUENCE [LARGE SCALE GENOMIC DNA]</scope>
    <source>
        <strain evidence="2 3">DB-1</strain>
    </source>
</reference>
<feature type="transmembrane region" description="Helical" evidence="1">
    <location>
        <begin position="183"/>
        <end position="205"/>
    </location>
</feature>
<feature type="transmembrane region" description="Helical" evidence="1">
    <location>
        <begin position="12"/>
        <end position="36"/>
    </location>
</feature>
<organism evidence="2 3">
    <name type="scientific">Enterococcus innesii</name>
    <dbReference type="NCBI Taxonomy" id="2839759"/>
    <lineage>
        <taxon>Bacteria</taxon>
        <taxon>Bacillati</taxon>
        <taxon>Bacillota</taxon>
        <taxon>Bacilli</taxon>
        <taxon>Lactobacillales</taxon>
        <taxon>Enterococcaceae</taxon>
        <taxon>Enterococcus</taxon>
    </lineage>
</organism>
<gene>
    <name evidence="2" type="ORF">ENLAB_30500</name>
</gene>
<name>A0ABM7XWD1_9ENTE</name>
<dbReference type="InterPro" id="IPR036259">
    <property type="entry name" value="MFS_trans_sf"/>
</dbReference>
<evidence type="ECO:0000256" key="1">
    <source>
        <dbReference type="SAM" id="Phobius"/>
    </source>
</evidence>
<dbReference type="RefSeq" id="WP_244351899.1">
    <property type="nucleotide sequence ID" value="NZ_AP025635.1"/>
</dbReference>
<feature type="transmembrane region" description="Helical" evidence="1">
    <location>
        <begin position="277"/>
        <end position="296"/>
    </location>
</feature>
<sequence length="613" mass="70915">MPFLNNKLFLKRWIPFILLVLFLLGSIVFFLILFLFPTSDIHAVEKKEDWIFYAEDNPESTFISRYVKHLPSVKANDRFVMKRKMTNDYKYPTMLLIGDHQHMTVYLDDQEIYTNEEPNDPLTLNHPGKTLAFITLPEDYVGKTLKIYVTSPFDTYSGFPAEVFFGPANALIGYVFSLSILNIYILLFTGFICIINLFYVIVSFINQRKLKLSSILFSGFALTAGLEAGFSDMLGGLLFPPIVNSAMLNILSIITPMFLIGFYCTNMHFVRKYYQKWLYFHYSFGLFAILFALFQTKSLPTIMNYMFLLNITSTFVTSFAAIYEALKKNPFFVICAPWIVVAAIGHCFLYIQDILVLPQSDVNWRSIIFFLLIIIFTCYGFLELFFSSEGKNKRIDTADIKLRLYEKQQANTPEQSLKMQQILQAIKKRTHTVKDMLEDQQLAAAYEGLCEIEEQIKQQLTRPSFEKESLTTMLITNYQHTATQKRITFACDGIIEPLEQLEENDRLSLIAHCLEYAIRYTCAVTDPQKRRLALRVNDTNGQLHIDCQMPLLSNEEAEKLQNNETKRQVMQADMQMLEQLCLAYQGSIRIEETDGLHLLHLTLRAKIDPLSFD</sequence>
<protein>
    <recommendedName>
        <fullName evidence="4">Histidine kinase</fullName>
    </recommendedName>
</protein>
<feature type="transmembrane region" description="Helical" evidence="1">
    <location>
        <begin position="242"/>
        <end position="265"/>
    </location>
</feature>
<dbReference type="SUPFAM" id="SSF103473">
    <property type="entry name" value="MFS general substrate transporter"/>
    <property type="match status" value="1"/>
</dbReference>